<dbReference type="EMBL" id="ML992682">
    <property type="protein sequence ID" value="KAF2210191.1"/>
    <property type="molecule type" value="Genomic_DNA"/>
</dbReference>
<dbReference type="AlphaFoldDB" id="A0A6A6F9V5"/>
<keyword evidence="2" id="KW-1185">Reference proteome</keyword>
<dbReference type="Pfam" id="PF20174">
    <property type="entry name" value="DUF6540"/>
    <property type="match status" value="1"/>
</dbReference>
<gene>
    <name evidence="1" type="ORF">CERZMDRAFT_91194</name>
</gene>
<name>A0A6A6F9V5_9PEZI</name>
<evidence type="ECO:0000313" key="1">
    <source>
        <dbReference type="EMBL" id="KAF2210191.1"/>
    </source>
</evidence>
<sequence length="200" mass="22314">MSDEQPGTTLYVLVPPSPLFAAHWSFFLPDSKGYDSISKRHEESPLGRRIHVAGDRLHGFKLEMIREYDVSKHRGVASRKFPIGIVPGRYLQSSERINGVHSGVAKDEDEGGGFVDNQPRDEFERLCTKVEAPGPSLNPVSQGASGVRGQKGKVEVRDCQYWVREVVHELTIKGMLEEPSEIRMGQSKFPVDLVAQLPPH</sequence>
<reference evidence="1" key="1">
    <citation type="journal article" date="2020" name="Stud. Mycol.">
        <title>101 Dothideomycetes genomes: a test case for predicting lifestyles and emergence of pathogens.</title>
        <authorList>
            <person name="Haridas S."/>
            <person name="Albert R."/>
            <person name="Binder M."/>
            <person name="Bloem J."/>
            <person name="Labutti K."/>
            <person name="Salamov A."/>
            <person name="Andreopoulos B."/>
            <person name="Baker S."/>
            <person name="Barry K."/>
            <person name="Bills G."/>
            <person name="Bluhm B."/>
            <person name="Cannon C."/>
            <person name="Castanera R."/>
            <person name="Culley D."/>
            <person name="Daum C."/>
            <person name="Ezra D."/>
            <person name="Gonzalez J."/>
            <person name="Henrissat B."/>
            <person name="Kuo A."/>
            <person name="Liang C."/>
            <person name="Lipzen A."/>
            <person name="Lutzoni F."/>
            <person name="Magnuson J."/>
            <person name="Mondo S."/>
            <person name="Nolan M."/>
            <person name="Ohm R."/>
            <person name="Pangilinan J."/>
            <person name="Park H.-J."/>
            <person name="Ramirez L."/>
            <person name="Alfaro M."/>
            <person name="Sun H."/>
            <person name="Tritt A."/>
            <person name="Yoshinaga Y."/>
            <person name="Zwiers L.-H."/>
            <person name="Turgeon B."/>
            <person name="Goodwin S."/>
            <person name="Spatafora J."/>
            <person name="Crous P."/>
            <person name="Grigoriev I."/>
        </authorList>
    </citation>
    <scope>NUCLEOTIDE SEQUENCE</scope>
    <source>
        <strain evidence="1">SCOH1-5</strain>
    </source>
</reference>
<dbReference type="OrthoDB" id="2999773at2759"/>
<dbReference type="InterPro" id="IPR046670">
    <property type="entry name" value="DUF6540"/>
</dbReference>
<evidence type="ECO:0000313" key="2">
    <source>
        <dbReference type="Proteomes" id="UP000799539"/>
    </source>
</evidence>
<proteinExistence type="predicted"/>
<protein>
    <submittedName>
        <fullName evidence="1">Uncharacterized protein</fullName>
    </submittedName>
</protein>
<accession>A0A6A6F9V5</accession>
<organism evidence="1 2">
    <name type="scientific">Cercospora zeae-maydis SCOH1-5</name>
    <dbReference type="NCBI Taxonomy" id="717836"/>
    <lineage>
        <taxon>Eukaryota</taxon>
        <taxon>Fungi</taxon>
        <taxon>Dikarya</taxon>
        <taxon>Ascomycota</taxon>
        <taxon>Pezizomycotina</taxon>
        <taxon>Dothideomycetes</taxon>
        <taxon>Dothideomycetidae</taxon>
        <taxon>Mycosphaerellales</taxon>
        <taxon>Mycosphaerellaceae</taxon>
        <taxon>Cercospora</taxon>
    </lineage>
</organism>
<dbReference type="Proteomes" id="UP000799539">
    <property type="component" value="Unassembled WGS sequence"/>
</dbReference>